<name>A0A2W5WQW4_9CAUL</name>
<sequence length="213" mass="23314">MFAPPTAAVLLEARKALADADPALAAIEAVTPAFDWRVGLGGFPGLLKMVVQQQVSIASATAIWSRVEAGLPQMTPEAVLAHDDAHLLSLGLSRPKARYARAIAQAHVAGTCDFDALRDLPDDEAVAALTAITGIGRWTAEVYLMFTQGRMDMFPGGDVALQEAMRWMDRAEVRPNEKQAYRRAELWRPYRGVAAHLLWAFYGAVKRREIAPF</sequence>
<evidence type="ECO:0000256" key="3">
    <source>
        <dbReference type="ARBA" id="ARBA00022763"/>
    </source>
</evidence>
<dbReference type="GO" id="GO:0032131">
    <property type="term" value="F:alkylated DNA binding"/>
    <property type="evidence" value="ECO:0007669"/>
    <property type="project" value="TreeGrafter"/>
</dbReference>
<dbReference type="RefSeq" id="WP_304274143.1">
    <property type="nucleotide sequence ID" value="NZ_QFQZ01000006.1"/>
</dbReference>
<comment type="catalytic activity">
    <reaction evidence="1">
        <text>Hydrolysis of alkylated DNA, releasing 3-methyladenine, 3-methylguanine, 7-methylguanine and 7-methyladenine.</text>
        <dbReference type="EC" id="3.2.2.21"/>
    </reaction>
</comment>
<dbReference type="PANTHER" id="PTHR43003">
    <property type="entry name" value="DNA-3-METHYLADENINE GLYCOSYLASE"/>
    <property type="match status" value="1"/>
</dbReference>
<dbReference type="InterPro" id="IPR003265">
    <property type="entry name" value="HhH-GPD_domain"/>
</dbReference>
<evidence type="ECO:0000259" key="5">
    <source>
        <dbReference type="SMART" id="SM00478"/>
    </source>
</evidence>
<dbReference type="GO" id="GO:0008725">
    <property type="term" value="F:DNA-3-methyladenine glycosylase activity"/>
    <property type="evidence" value="ECO:0007669"/>
    <property type="project" value="TreeGrafter"/>
</dbReference>
<dbReference type="SUPFAM" id="SSF48150">
    <property type="entry name" value="DNA-glycosylase"/>
    <property type="match status" value="1"/>
</dbReference>
<keyword evidence="3" id="KW-0227">DNA damage</keyword>
<dbReference type="InterPro" id="IPR051912">
    <property type="entry name" value="Alkylbase_DNA_Glycosylase/TA"/>
</dbReference>
<dbReference type="CDD" id="cd00056">
    <property type="entry name" value="ENDO3c"/>
    <property type="match status" value="1"/>
</dbReference>
<dbReference type="SMART" id="SM00478">
    <property type="entry name" value="ENDO3c"/>
    <property type="match status" value="1"/>
</dbReference>
<proteinExistence type="predicted"/>
<evidence type="ECO:0000256" key="4">
    <source>
        <dbReference type="ARBA" id="ARBA00023204"/>
    </source>
</evidence>
<dbReference type="EC" id="3.2.2.21" evidence="2"/>
<keyword evidence="4" id="KW-0234">DNA repair</keyword>
<comment type="caution">
    <text evidence="6">The sequence shown here is derived from an EMBL/GenBank/DDBJ whole genome shotgun (WGS) entry which is preliminary data.</text>
</comment>
<dbReference type="GO" id="GO:0006307">
    <property type="term" value="P:DNA alkylation repair"/>
    <property type="evidence" value="ECO:0007669"/>
    <property type="project" value="TreeGrafter"/>
</dbReference>
<dbReference type="Proteomes" id="UP000249393">
    <property type="component" value="Unassembled WGS sequence"/>
</dbReference>
<dbReference type="InterPro" id="IPR011257">
    <property type="entry name" value="DNA_glycosylase"/>
</dbReference>
<dbReference type="GO" id="GO:0006285">
    <property type="term" value="P:base-excision repair, AP site formation"/>
    <property type="evidence" value="ECO:0007669"/>
    <property type="project" value="TreeGrafter"/>
</dbReference>
<accession>A0A2W5WQW4</accession>
<dbReference type="GO" id="GO:0005737">
    <property type="term" value="C:cytoplasm"/>
    <property type="evidence" value="ECO:0007669"/>
    <property type="project" value="TreeGrafter"/>
</dbReference>
<reference evidence="6 7" key="1">
    <citation type="submission" date="2017-08" db="EMBL/GenBank/DDBJ databases">
        <title>Infants hospitalized years apart are colonized by the same room-sourced microbial strains.</title>
        <authorList>
            <person name="Brooks B."/>
            <person name="Olm M.R."/>
            <person name="Firek B.A."/>
            <person name="Baker R."/>
            <person name="Thomas B.C."/>
            <person name="Morowitz M.J."/>
            <person name="Banfield J.F."/>
        </authorList>
    </citation>
    <scope>NUCLEOTIDE SEQUENCE [LARGE SCALE GENOMIC DNA]</scope>
    <source>
        <strain evidence="6">S2_003_000_R2_4</strain>
    </source>
</reference>
<evidence type="ECO:0000256" key="1">
    <source>
        <dbReference type="ARBA" id="ARBA00000086"/>
    </source>
</evidence>
<evidence type="ECO:0000313" key="7">
    <source>
        <dbReference type="Proteomes" id="UP000249393"/>
    </source>
</evidence>
<gene>
    <name evidence="6" type="ORF">DI526_03635</name>
</gene>
<dbReference type="Gene3D" id="1.10.1670.40">
    <property type="match status" value="1"/>
</dbReference>
<dbReference type="GO" id="GO:0043916">
    <property type="term" value="F:DNA-7-methylguanine glycosylase activity"/>
    <property type="evidence" value="ECO:0007669"/>
    <property type="project" value="TreeGrafter"/>
</dbReference>
<dbReference type="EMBL" id="QFQZ01000006">
    <property type="protein sequence ID" value="PZR36538.1"/>
    <property type="molecule type" value="Genomic_DNA"/>
</dbReference>
<dbReference type="AlphaFoldDB" id="A0A2W5WQW4"/>
<dbReference type="GO" id="GO:0032993">
    <property type="term" value="C:protein-DNA complex"/>
    <property type="evidence" value="ECO:0007669"/>
    <property type="project" value="TreeGrafter"/>
</dbReference>
<protein>
    <recommendedName>
        <fullName evidence="2">DNA-3-methyladenine glycosylase II</fullName>
        <ecNumber evidence="2">3.2.2.21</ecNumber>
    </recommendedName>
</protein>
<dbReference type="PANTHER" id="PTHR43003:SF5">
    <property type="entry name" value="DNA-3-METHYLADENINE GLYCOSYLASE"/>
    <property type="match status" value="1"/>
</dbReference>
<feature type="domain" description="HhH-GPD" evidence="5">
    <location>
        <begin position="51"/>
        <end position="202"/>
    </location>
</feature>
<evidence type="ECO:0000313" key="6">
    <source>
        <dbReference type="EMBL" id="PZR36538.1"/>
    </source>
</evidence>
<organism evidence="6 7">
    <name type="scientific">Caulobacter segnis</name>
    <dbReference type="NCBI Taxonomy" id="88688"/>
    <lineage>
        <taxon>Bacteria</taxon>
        <taxon>Pseudomonadati</taxon>
        <taxon>Pseudomonadota</taxon>
        <taxon>Alphaproteobacteria</taxon>
        <taxon>Caulobacterales</taxon>
        <taxon>Caulobacteraceae</taxon>
        <taxon>Caulobacter</taxon>
    </lineage>
</organism>
<evidence type="ECO:0000256" key="2">
    <source>
        <dbReference type="ARBA" id="ARBA00012000"/>
    </source>
</evidence>
<dbReference type="Pfam" id="PF00730">
    <property type="entry name" value="HhH-GPD"/>
    <property type="match status" value="1"/>
</dbReference>
<dbReference type="Gene3D" id="1.10.340.30">
    <property type="entry name" value="Hypothetical protein, domain 2"/>
    <property type="match status" value="1"/>
</dbReference>